<evidence type="ECO:0000313" key="5">
    <source>
        <dbReference type="EMBL" id="SCO62488.1"/>
    </source>
</evidence>
<evidence type="ECO:0000313" key="7">
    <source>
        <dbReference type="Proteomes" id="UP000069549"/>
    </source>
</evidence>
<feature type="transmembrane region" description="Helical" evidence="1">
    <location>
        <begin position="433"/>
        <end position="451"/>
    </location>
</feature>
<organism evidence="2 7">
    <name type="scientific">Plasmodium berghei</name>
    <dbReference type="NCBI Taxonomy" id="5821"/>
    <lineage>
        <taxon>Eukaryota</taxon>
        <taxon>Sar</taxon>
        <taxon>Alveolata</taxon>
        <taxon>Apicomplexa</taxon>
        <taxon>Aconoidasida</taxon>
        <taxon>Haemosporida</taxon>
        <taxon>Plasmodiidae</taxon>
        <taxon>Plasmodium</taxon>
        <taxon>Plasmodium (Vinckeia)</taxon>
    </lineage>
</organism>
<proteinExistence type="predicted"/>
<feature type="transmembrane region" description="Helical" evidence="1">
    <location>
        <begin position="539"/>
        <end position="562"/>
    </location>
</feature>
<feature type="transmembrane region" description="Helical" evidence="1">
    <location>
        <begin position="506"/>
        <end position="527"/>
    </location>
</feature>
<feature type="transmembrane region" description="Helical" evidence="1">
    <location>
        <begin position="362"/>
        <end position="383"/>
    </location>
</feature>
<evidence type="ECO:0000313" key="11">
    <source>
        <dbReference type="Proteomes" id="UP000516480"/>
    </source>
</evidence>
<dbReference type="Proteomes" id="UP000069549">
    <property type="component" value="Chromosome 14"/>
</dbReference>
<evidence type="ECO:0000313" key="10">
    <source>
        <dbReference type="Proteomes" id="UP000220214"/>
    </source>
</evidence>
<sequence>MDIKINNKGEENLNIPNDDDLKFLKFYSNILFKYAEDEKEHSKLYVLAGKLENKKKWLKINIDLILIILFFIVIYTSNSVVKVKNFQNFLYNDINESRTFSETFYKSISDDIKKINNNFYYNPQKKDFSIFKNIHSKFELSSWIKNTFTEKVAQDKFLNNNILFGKCWRITMRLYKKNNNEPKNIYKDKKIYEIYPDDYFSDELENKENISSTYFGANWNYLFSYSKSYKKLGGLYQIICEKNKEKINEQLSQGTYYSTNYPYFIPAIILTNYNIASVSLDFLLYNPLLNILSYNILKFSFLPNAKTHKELITLSASTSKFNNYIFLISLSIFIILFIIQISKNVRKFMLVGFQLYVKSYPVKFALFVTFIINLAILGIYILYQFHLPIIQVAFKEGKYEFDGFYSKIDNNNIVDLINNIGSQLLKIEFIRNFFIGSSIISFIICSYVFIKQFGVLIQKYNNVEKSIKTDFLYPFFIIIIIIFGCLGIFSLFSYKLFILPEKINSNILNVFIFNACIIFANFQRFNIYSIENKDNFISYFYSVSLLIFIITISYSFIFFLAIKSFFKRNQKLRDMFTNLYSKNLIKHDKKNEENEKDDRYIRRSNSKYNNDEHDIEPLNNEIVQNNKKNIYMLENRVSKNYNINNYNIPKEQKEYYNERYEYPNKNFNNVIYEKSLETHNNDIKKYNSEILSSDSSSDSSSNSSYLSNGSTIYEIDPNNLNYSNLNYKDILDIGRNQNSHKMLNDRTNLEEKKKNIFFNIEQILDTFLNMNNTIMSLSYKEKKSILKKYNKCKTKHRGTIISIYLCTLIIMFILLFLINDFNKGKECEDLLRYQIENIIYPPNRNLVDTMKYYNLNKFINVSIRNESLNFNKIKNKSDIIEWIKNTFVGFLKNGSNDAEHNNNSHYKKFKWIDIFNIRNENVKIRIKFREKIKPINNILTCDYTLKNCYTNMKKREIFEHNLNNISLLINDSTEEIKIFFILYDNIDQHSVLVNICFIITPNGHIKKNINFDHLFFNSFNIFHIKGIIINIMFATILISLFINIYLHFFKSFSYFKNIYLSILYSSNNTNTTPGGCMFRDLNNFSGPEENIHASYDFNNYNYNSQQPIDFYTADQYGNYPDYYTPDNFGGNYAENYANNYGGIYPNNQNRVDTHIYQKDYKTRAGILLKLKIFLIYIFECDLLNLIICLFQLSTIVLWLVMSIYINKIEYYHNFMDIYYDIYITLFGIFSKFISLFYLVIFFLIVNMFIFLSDFVKKEKLFEALRLNKKQIVKFGFILLFVYLNFFLFNYFFYGLDGFNDMAISQKFMHSSLILSGLANIEIYMKCKVFYFIMFILPHLIFVRFLFIYSLLSPILVSYLILIKKPTYKKKRKKNIINKKDEDYSNFTLTHLSNEQWKYLNEDIKNFSEDETQKMLMYFEYFKSNLENNNISMALKKESELLMERAKRLKLNLHKIELQWKFGTKLLLSSNAYLEKMNKQITVNEETISLDKKKISTLRKYVELNLDSDNINMGDKKHQK</sequence>
<dbReference type="VEuPathDB" id="PlasmoDB:PBANKA_1411900"/>
<feature type="transmembrane region" description="Helical" evidence="1">
    <location>
        <begin position="1271"/>
        <end position="1292"/>
    </location>
</feature>
<dbReference type="EMBL" id="LT614640">
    <property type="protein sequence ID" value="SCN28290.1"/>
    <property type="molecule type" value="Genomic_DNA"/>
</dbReference>
<feature type="transmembrane region" description="Helical" evidence="1">
    <location>
        <begin position="60"/>
        <end position="77"/>
    </location>
</feature>
<dbReference type="Proteomes" id="UP000516480">
    <property type="component" value="Chromosome 14"/>
</dbReference>
<evidence type="ECO:0000313" key="9">
    <source>
        <dbReference type="Proteomes" id="UP000219974"/>
    </source>
</evidence>
<dbReference type="OrthoDB" id="372022at2759"/>
<feature type="transmembrane region" description="Helical" evidence="1">
    <location>
        <begin position="1221"/>
        <end position="1251"/>
    </location>
</feature>
<dbReference type="Proteomes" id="UP000219974">
    <property type="component" value="Chromosome 14"/>
</dbReference>
<feature type="transmembrane region" description="Helical" evidence="1">
    <location>
        <begin position="1173"/>
        <end position="1201"/>
    </location>
</feature>
<dbReference type="Proteomes" id="UP000220214">
    <property type="component" value="Chromosome 14"/>
</dbReference>
<feature type="transmembrane region" description="Helical" evidence="1">
    <location>
        <begin position="471"/>
        <end position="494"/>
    </location>
</feature>
<feature type="transmembrane region" description="Helical" evidence="1">
    <location>
        <begin position="1027"/>
        <end position="1046"/>
    </location>
</feature>
<evidence type="ECO:0000313" key="4">
    <source>
        <dbReference type="EMBL" id="SCN28290.1"/>
    </source>
</evidence>
<name>A0A122IVY9_PLABE</name>
<evidence type="ECO:0000313" key="8">
    <source>
        <dbReference type="Proteomes" id="UP000219860"/>
    </source>
</evidence>
<dbReference type="Proteomes" id="UP000219860">
    <property type="component" value="Chromosome 14"/>
</dbReference>
<dbReference type="EMBL" id="LT160034">
    <property type="protein sequence ID" value="CXJ13256.1"/>
    <property type="molecule type" value="Genomic_DNA"/>
</dbReference>
<accession>A0A122IVY9</accession>
<dbReference type="OMA" id="IFANFQG"/>
<evidence type="ECO:0000256" key="1">
    <source>
        <dbReference type="SAM" id="Phobius"/>
    </source>
</evidence>
<evidence type="ECO:0000313" key="2">
    <source>
        <dbReference type="EMBL" id="CXJ13256.1"/>
    </source>
</evidence>
<feature type="transmembrane region" description="Helical" evidence="1">
    <location>
        <begin position="1328"/>
        <end position="1361"/>
    </location>
</feature>
<keyword evidence="1" id="KW-0472">Membrane</keyword>
<dbReference type="EMBL" id="LT608262">
    <property type="protein sequence ID" value="SCO64046.1"/>
    <property type="molecule type" value="Genomic_DNA"/>
</dbReference>
<reference evidence="2 7" key="1">
    <citation type="submission" date="2016-02" db="EMBL/GenBank/DDBJ databases">
        <authorList>
            <consortium name="Pathogen Informatics"/>
        </authorList>
    </citation>
    <scope>NUCLEOTIDE SEQUENCE [LARGE SCALE GENOMIC DNA]</scope>
    <source>
        <strain evidence="2 7">K173</strain>
        <strain evidence="3 11">NK65 ny</strain>
        <strain evidence="4 10">NK65e</strain>
        <strain evidence="6 8">SP11 Antwerpcl1</strain>
        <strain evidence="5 9">SP11 RLL</strain>
    </source>
</reference>
<keyword evidence="1" id="KW-0812">Transmembrane</keyword>
<evidence type="ECO:0000313" key="6">
    <source>
        <dbReference type="EMBL" id="SCO64046.1"/>
    </source>
</evidence>
<gene>
    <name evidence="2" type="ORF">PBK173_000439100</name>
    <name evidence="4" type="ORF">PBNK65E_000428900</name>
    <name evidence="3" type="ORF">PBNK65NY_000427900</name>
    <name evidence="6" type="ORF">PBSP11A_000428500</name>
    <name evidence="5" type="ORF">PBSP11RLL_000428100</name>
</gene>
<dbReference type="EMBL" id="LT608278">
    <property type="protein sequence ID" value="SCO62488.1"/>
    <property type="molecule type" value="Genomic_DNA"/>
</dbReference>
<feature type="transmembrane region" description="Helical" evidence="1">
    <location>
        <begin position="321"/>
        <end position="342"/>
    </location>
</feature>
<evidence type="ECO:0000313" key="3">
    <source>
        <dbReference type="EMBL" id="SCM26123.1"/>
    </source>
</evidence>
<protein>
    <submittedName>
        <fullName evidence="2">Uncharacterized protein</fullName>
    </submittedName>
</protein>
<feature type="transmembrane region" description="Helical" evidence="1">
    <location>
        <begin position="798"/>
        <end position="818"/>
    </location>
</feature>
<keyword evidence="1" id="KW-1133">Transmembrane helix</keyword>
<dbReference type="EMBL" id="LT608150">
    <property type="protein sequence ID" value="SCM26123.1"/>
    <property type="molecule type" value="Genomic_DNA"/>
</dbReference>